<evidence type="ECO:0000313" key="3">
    <source>
        <dbReference type="EMBL" id="TDZ34895.1"/>
    </source>
</evidence>
<dbReference type="InterPro" id="IPR029071">
    <property type="entry name" value="Ubiquitin-like_domsf"/>
</dbReference>
<feature type="compositionally biased region" description="Basic and acidic residues" evidence="1">
    <location>
        <begin position="87"/>
        <end position="104"/>
    </location>
</feature>
<dbReference type="AlphaFoldDB" id="A0A4R8QHF1"/>
<dbReference type="Gene3D" id="3.10.20.90">
    <property type="entry name" value="Phosphatidylinositol 3-kinase Catalytic Subunit, Chain A, domain 1"/>
    <property type="match status" value="1"/>
</dbReference>
<gene>
    <name evidence="3" type="ORF">C8035_v010047</name>
</gene>
<name>A0A4R8QHF1_9PEZI</name>
<dbReference type="Pfam" id="PF11976">
    <property type="entry name" value="Rad60-SLD"/>
    <property type="match status" value="1"/>
</dbReference>
<proteinExistence type="predicted"/>
<keyword evidence="4" id="KW-1185">Reference proteome</keyword>
<reference evidence="3 4" key="1">
    <citation type="submission" date="2018-11" db="EMBL/GenBank/DDBJ databases">
        <title>Genome sequence and assembly of Colletotrichum spinosum.</title>
        <authorList>
            <person name="Gan P."/>
            <person name="Shirasu K."/>
        </authorList>
    </citation>
    <scope>NUCLEOTIDE SEQUENCE [LARGE SCALE GENOMIC DNA]</scope>
    <source>
        <strain evidence="3 4">CBS 515.97</strain>
    </source>
</reference>
<evidence type="ECO:0000256" key="1">
    <source>
        <dbReference type="SAM" id="MobiDB-lite"/>
    </source>
</evidence>
<organism evidence="3 4">
    <name type="scientific">Colletotrichum spinosum</name>
    <dbReference type="NCBI Taxonomy" id="1347390"/>
    <lineage>
        <taxon>Eukaryota</taxon>
        <taxon>Fungi</taxon>
        <taxon>Dikarya</taxon>
        <taxon>Ascomycota</taxon>
        <taxon>Pezizomycotina</taxon>
        <taxon>Sordariomycetes</taxon>
        <taxon>Hypocreomycetidae</taxon>
        <taxon>Glomerellales</taxon>
        <taxon>Glomerellaceae</taxon>
        <taxon>Colletotrichum</taxon>
        <taxon>Colletotrichum orbiculare species complex</taxon>
    </lineage>
</organism>
<dbReference type="EMBL" id="QAPG01000048">
    <property type="protein sequence ID" value="TDZ34895.1"/>
    <property type="molecule type" value="Genomic_DNA"/>
</dbReference>
<dbReference type="SUPFAM" id="SSF54236">
    <property type="entry name" value="Ubiquitin-like"/>
    <property type="match status" value="1"/>
</dbReference>
<feature type="compositionally biased region" description="Acidic residues" evidence="1">
    <location>
        <begin position="167"/>
        <end position="179"/>
    </location>
</feature>
<comment type="caution">
    <text evidence="3">The sequence shown here is derived from an EMBL/GenBank/DDBJ whole genome shotgun (WGS) entry which is preliminary data.</text>
</comment>
<dbReference type="InterPro" id="IPR000626">
    <property type="entry name" value="Ubiquitin-like_dom"/>
</dbReference>
<dbReference type="InterPro" id="IPR022617">
    <property type="entry name" value="Rad60/SUMO-like_dom"/>
</dbReference>
<dbReference type="PROSITE" id="PS50053">
    <property type="entry name" value="UBIQUITIN_2"/>
    <property type="match status" value="1"/>
</dbReference>
<evidence type="ECO:0000313" key="4">
    <source>
        <dbReference type="Proteomes" id="UP000295083"/>
    </source>
</evidence>
<evidence type="ECO:0000259" key="2">
    <source>
        <dbReference type="PROSITE" id="PS50053"/>
    </source>
</evidence>
<feature type="compositionally biased region" description="Acidic residues" evidence="1">
    <location>
        <begin position="204"/>
        <end position="226"/>
    </location>
</feature>
<feature type="region of interest" description="Disordered" evidence="1">
    <location>
        <begin position="1"/>
        <end position="226"/>
    </location>
</feature>
<accession>A0A4R8QHF1</accession>
<feature type="compositionally biased region" description="Polar residues" evidence="1">
    <location>
        <begin position="129"/>
        <end position="138"/>
    </location>
</feature>
<feature type="domain" description="Ubiquitin-like" evidence="2">
    <location>
        <begin position="400"/>
        <end position="472"/>
    </location>
</feature>
<feature type="compositionally biased region" description="Basic and acidic residues" evidence="1">
    <location>
        <begin position="116"/>
        <end position="126"/>
    </location>
</feature>
<dbReference type="Proteomes" id="UP000295083">
    <property type="component" value="Unassembled WGS sequence"/>
</dbReference>
<sequence>MADAAKPKRRLPFKPTALRQKSDPKPAQNKGEDSEDEDGINLFRRAATFFPVAEKEAEEERRRRRAERERSSRAVSEVEGRPSPSKNSEEPMKKRNHHEDDGARDFGSPPPSKRSRTSDDSPDAKVKPSPTNRTSSETPTKRMTRAAASRTPRKQEPPQSKPIIFIDDSDDDVDEDDIYDASPIRKPVQTTDREPSPLVINADKDDDPFAEPDESDPPAASAEDDELEEYYVRLAEERKKARQQEEAEAQTVTVYVTSAIPETTNRQFRFTLSKPLKVLRTAWIQVHSGRNGTRADLADVFLTWRAHRLYDGTTLQSLDLPGEYRKCGGDYGGFRDDEWTNVHMEMWTQQLWEEHERQVARQRRHDLGEFSEDEEGGVGGAGGAGADQDVAEAGPHEEKIKVLLKTKTDEPLKTSVRPSTTIGTMKELFRKMRGLAADAPLTLMFDGDELQEDATVEEADIGDMETVEVYLR</sequence>
<protein>
    <recommendedName>
        <fullName evidence="2">Ubiquitin-like domain-containing protein</fullName>
    </recommendedName>
</protein>
<feature type="compositionally biased region" description="Basic and acidic residues" evidence="1">
    <location>
        <begin position="53"/>
        <end position="80"/>
    </location>
</feature>
<feature type="region of interest" description="Disordered" evidence="1">
    <location>
        <begin position="368"/>
        <end position="389"/>
    </location>
</feature>